<dbReference type="Proteomes" id="UP000069773">
    <property type="component" value="Unassembled WGS sequence"/>
</dbReference>
<dbReference type="AlphaFoldDB" id="A0AAW5SKY2"/>
<accession>A0AAW5SKY2</accession>
<reference evidence="2" key="3">
    <citation type="journal article" date="2022" name="BMC Genomics">
        <title>Comparative genome analysis of mycobacteria focusing on tRNA and non-coding RNA.</title>
        <authorList>
            <person name="Behra P.R.K."/>
            <person name="Pettersson B.M.F."/>
            <person name="Ramesh M."/>
            <person name="Das S."/>
            <person name="Dasgupta S."/>
            <person name="Kirsebom L.A."/>
        </authorList>
    </citation>
    <scope>NUCLEOTIDE SEQUENCE</scope>
    <source>
        <strain evidence="2">DSM 44203</strain>
    </source>
</reference>
<dbReference type="Proteomes" id="UP001207528">
    <property type="component" value="Unassembled WGS sequence"/>
</dbReference>
<evidence type="ECO:0000313" key="4">
    <source>
        <dbReference type="Proteomes" id="UP001207528"/>
    </source>
</evidence>
<dbReference type="RefSeq" id="WP_131808509.1">
    <property type="nucleotide sequence ID" value="NZ_BCTA01000013.1"/>
</dbReference>
<dbReference type="EMBL" id="JACKTI010000029">
    <property type="protein sequence ID" value="MCV7023683.1"/>
    <property type="molecule type" value="Genomic_DNA"/>
</dbReference>
<proteinExistence type="predicted"/>
<reference evidence="2" key="2">
    <citation type="submission" date="2020-07" db="EMBL/GenBank/DDBJ databases">
        <authorList>
            <person name="Pettersson B.M.F."/>
            <person name="Behra P.R.K."/>
            <person name="Ramesh M."/>
            <person name="Das S."/>
            <person name="Dasgupta S."/>
            <person name="Kirsebom L.A."/>
        </authorList>
    </citation>
    <scope>NUCLEOTIDE SEQUENCE</scope>
    <source>
        <strain evidence="2">DSM 44203</strain>
    </source>
</reference>
<gene>
    <name evidence="2" type="ORF">H7I77_10025</name>
    <name evidence="1" type="ORF">RMCN_0803</name>
</gene>
<evidence type="ECO:0000313" key="2">
    <source>
        <dbReference type="EMBL" id="MCV7023683.1"/>
    </source>
</evidence>
<name>A0AAW5SKY2_MYCNV</name>
<evidence type="ECO:0000313" key="1">
    <source>
        <dbReference type="EMBL" id="GAT07670.1"/>
    </source>
</evidence>
<reference evidence="1 3" key="1">
    <citation type="journal article" date="2016" name="Genome Announc.">
        <title>Draft Genome Sequences of Five Rapidly Growing Mycobacterium Species, M. thermoresistibile, M. fortuitum subsp. acetamidolyticum, M. canariasense, M. brisbanense, and M. novocastrense.</title>
        <authorList>
            <person name="Katahira K."/>
            <person name="Ogura Y."/>
            <person name="Gotoh Y."/>
            <person name="Hayashi T."/>
        </authorList>
    </citation>
    <scope>NUCLEOTIDE SEQUENCE [LARGE SCALE GENOMIC DNA]</scope>
    <source>
        <strain evidence="1 3">JCM18114</strain>
    </source>
</reference>
<organism evidence="2 4">
    <name type="scientific">Mycolicibacterium novocastrense</name>
    <name type="common">Mycobacterium novocastrense</name>
    <dbReference type="NCBI Taxonomy" id="59813"/>
    <lineage>
        <taxon>Bacteria</taxon>
        <taxon>Bacillati</taxon>
        <taxon>Actinomycetota</taxon>
        <taxon>Actinomycetes</taxon>
        <taxon>Mycobacteriales</taxon>
        <taxon>Mycobacteriaceae</taxon>
        <taxon>Mycolicibacterium</taxon>
    </lineage>
</organism>
<dbReference type="EMBL" id="BCTA01000013">
    <property type="protein sequence ID" value="GAT07670.1"/>
    <property type="molecule type" value="Genomic_DNA"/>
</dbReference>
<keyword evidence="3" id="KW-1185">Reference proteome</keyword>
<evidence type="ECO:0000313" key="3">
    <source>
        <dbReference type="Proteomes" id="UP000069773"/>
    </source>
</evidence>
<comment type="caution">
    <text evidence="2">The sequence shown here is derived from an EMBL/GenBank/DDBJ whole genome shotgun (WGS) entry which is preliminary data.</text>
</comment>
<sequence>MASKSVAHSNRVRVQLHGGAFATGHVVGRYDTFDLVEVGGHVLLAPHVPQFGYPRICAAGARSERPTVR</sequence>
<protein>
    <submittedName>
        <fullName evidence="1">EAL-associated signaling domain protein</fullName>
    </submittedName>
</protein>